<dbReference type="InterPro" id="IPR003848">
    <property type="entry name" value="DUF218"/>
</dbReference>
<gene>
    <name evidence="2" type="ORF">VSQ78_03640</name>
</gene>
<protein>
    <submittedName>
        <fullName evidence="2">YdcF family protein</fullName>
    </submittedName>
</protein>
<evidence type="ECO:0000313" key="2">
    <source>
        <dbReference type="EMBL" id="MFB8766782.1"/>
    </source>
</evidence>
<dbReference type="Pfam" id="PF02698">
    <property type="entry name" value="DUF218"/>
    <property type="match status" value="1"/>
</dbReference>
<dbReference type="CDD" id="cd06259">
    <property type="entry name" value="YdcF-like"/>
    <property type="match status" value="1"/>
</dbReference>
<evidence type="ECO:0000259" key="1">
    <source>
        <dbReference type="Pfam" id="PF02698"/>
    </source>
</evidence>
<dbReference type="Gene3D" id="3.40.50.620">
    <property type="entry name" value="HUPs"/>
    <property type="match status" value="1"/>
</dbReference>
<accession>A0ABV5DQB7</accession>
<organism evidence="2 3">
    <name type="scientific">Nocardiopsis alba</name>
    <dbReference type="NCBI Taxonomy" id="53437"/>
    <lineage>
        <taxon>Bacteria</taxon>
        <taxon>Bacillati</taxon>
        <taxon>Actinomycetota</taxon>
        <taxon>Actinomycetes</taxon>
        <taxon>Streptosporangiales</taxon>
        <taxon>Nocardiopsidaceae</taxon>
        <taxon>Nocardiopsis</taxon>
    </lineage>
</organism>
<dbReference type="EMBL" id="JAYMRS010000001">
    <property type="protein sequence ID" value="MFB8766782.1"/>
    <property type="molecule type" value="Genomic_DNA"/>
</dbReference>
<name>A0ABV5DQB7_9ACTN</name>
<keyword evidence="3" id="KW-1185">Reference proteome</keyword>
<evidence type="ECO:0000313" key="3">
    <source>
        <dbReference type="Proteomes" id="UP001585053"/>
    </source>
</evidence>
<dbReference type="RefSeq" id="WP_376736766.1">
    <property type="nucleotide sequence ID" value="NZ_JAYMRS010000001.1"/>
</dbReference>
<comment type="caution">
    <text evidence="2">The sequence shown here is derived from an EMBL/GenBank/DDBJ whole genome shotgun (WGS) entry which is preliminary data.</text>
</comment>
<sequence>MRRTGGSEAVIVLGYRNRSIKANYLNRYRVRAGLRSRDPHAKRSVLVLCGGTVAGDVSEAEVMARYARYQLGYNGPIRLDRKSTSTWENIENVIPLVEDMDTLKIVSNSLHAEKGRAYLWRQRPDIAVRLVRAEEHRFGELALLKPVLAVIGLNRLGRPRRG</sequence>
<feature type="domain" description="DUF218" evidence="1">
    <location>
        <begin position="8"/>
        <end position="122"/>
    </location>
</feature>
<dbReference type="InterPro" id="IPR014729">
    <property type="entry name" value="Rossmann-like_a/b/a_fold"/>
</dbReference>
<dbReference type="Proteomes" id="UP001585053">
    <property type="component" value="Unassembled WGS sequence"/>
</dbReference>
<proteinExistence type="predicted"/>
<reference evidence="2 3" key="1">
    <citation type="submission" date="2024-01" db="EMBL/GenBank/DDBJ databases">
        <title>Genome mining of biosynthetic gene clusters to explore secondary metabolites of Streptomyces sp.</title>
        <authorList>
            <person name="Baig A."/>
            <person name="Ajitkumar Shintre N."/>
            <person name="Kumar H."/>
            <person name="Anbarasu A."/>
            <person name="Ramaiah S."/>
        </authorList>
    </citation>
    <scope>NUCLEOTIDE SEQUENCE [LARGE SCALE GENOMIC DNA]</scope>
    <source>
        <strain evidence="2 3">A01</strain>
    </source>
</reference>